<evidence type="ECO:0000256" key="4">
    <source>
        <dbReference type="PIRNR" id="PIRNR036881"/>
    </source>
</evidence>
<dbReference type="OMA" id="MGFISEL"/>
<evidence type="ECO:0000256" key="2">
    <source>
        <dbReference type="ARBA" id="ARBA00006311"/>
    </source>
</evidence>
<dbReference type="KEGG" id="cpic:101941081"/>
<evidence type="ECO:0000256" key="1">
    <source>
        <dbReference type="ARBA" id="ARBA00004502"/>
    </source>
</evidence>
<dbReference type="InterPro" id="IPR004279">
    <property type="entry name" value="Perilipin"/>
</dbReference>
<proteinExistence type="inferred from homology"/>
<evidence type="ECO:0000313" key="6">
    <source>
        <dbReference type="Proteomes" id="UP000694380"/>
    </source>
</evidence>
<dbReference type="PANTHER" id="PTHR14024">
    <property type="entry name" value="PERILIPIN"/>
    <property type="match status" value="1"/>
</dbReference>
<evidence type="ECO:0000256" key="3">
    <source>
        <dbReference type="ARBA" id="ARBA00022677"/>
    </source>
</evidence>
<dbReference type="GeneID" id="101941081"/>
<dbReference type="GO" id="GO:0005829">
    <property type="term" value="C:cytosol"/>
    <property type="evidence" value="ECO:0007669"/>
    <property type="project" value="TreeGrafter"/>
</dbReference>
<dbReference type="GO" id="GO:0019915">
    <property type="term" value="P:lipid storage"/>
    <property type="evidence" value="ECO:0007669"/>
    <property type="project" value="TreeGrafter"/>
</dbReference>
<dbReference type="PANTHER" id="PTHR14024:SF11">
    <property type="entry name" value="PERILIPIN-3"/>
    <property type="match status" value="1"/>
</dbReference>
<dbReference type="AlphaFoldDB" id="A0A8C3J334"/>
<reference evidence="5" key="2">
    <citation type="submission" date="2025-09" db="UniProtKB">
        <authorList>
            <consortium name="Ensembl"/>
        </authorList>
    </citation>
    <scope>IDENTIFICATION</scope>
</reference>
<keyword evidence="3" id="KW-0551">Lipid droplet</keyword>
<keyword evidence="6" id="KW-1185">Reference proteome</keyword>
<dbReference type="Proteomes" id="UP000694380">
    <property type="component" value="Unplaced"/>
</dbReference>
<name>A0A8C3J334_CHRPI</name>
<dbReference type="Gene3D" id="3.30.720.170">
    <property type="entry name" value="Perilipin, alpha-beta domain"/>
    <property type="match status" value="1"/>
</dbReference>
<gene>
    <name evidence="5" type="primary">LOC101941081</name>
</gene>
<dbReference type="Ensembl" id="ENSCPBT00000048211.1">
    <property type="protein sequence ID" value="ENSCPBP00000041144.1"/>
    <property type="gene ID" value="ENSCPBG00000028233.1"/>
</dbReference>
<dbReference type="Gene3D" id="1.20.120.340">
    <property type="entry name" value="Flagellar protein FliS"/>
    <property type="match status" value="1"/>
</dbReference>
<dbReference type="GO" id="GO:0010890">
    <property type="term" value="P:positive regulation of triglyceride storage"/>
    <property type="evidence" value="ECO:0007669"/>
    <property type="project" value="TreeGrafter"/>
</dbReference>
<comment type="similarity">
    <text evidence="2 4">Belongs to the perilipin family.</text>
</comment>
<comment type="subcellular location">
    <subcellularLocation>
        <location evidence="1">Lipid droplet</location>
    </subcellularLocation>
</comment>
<accession>A0A8C3J334</accession>
<organism evidence="5 6">
    <name type="scientific">Chrysemys picta bellii</name>
    <name type="common">Western painted turtle</name>
    <name type="synonym">Emys bellii</name>
    <dbReference type="NCBI Taxonomy" id="8478"/>
    <lineage>
        <taxon>Eukaryota</taxon>
        <taxon>Metazoa</taxon>
        <taxon>Chordata</taxon>
        <taxon>Craniata</taxon>
        <taxon>Vertebrata</taxon>
        <taxon>Euteleostomi</taxon>
        <taxon>Archelosauria</taxon>
        <taxon>Testudinata</taxon>
        <taxon>Testudines</taxon>
        <taxon>Cryptodira</taxon>
        <taxon>Durocryptodira</taxon>
        <taxon>Testudinoidea</taxon>
        <taxon>Emydidae</taxon>
        <taxon>Chrysemys</taxon>
    </lineage>
</organism>
<dbReference type="OrthoDB" id="376826at2759"/>
<dbReference type="Pfam" id="PF03036">
    <property type="entry name" value="Perilipin"/>
    <property type="match status" value="1"/>
</dbReference>
<evidence type="ECO:0000313" key="5">
    <source>
        <dbReference type="Ensembl" id="ENSCPBP00000041144.1"/>
    </source>
</evidence>
<dbReference type="GO" id="GO:0005811">
    <property type="term" value="C:lipid droplet"/>
    <property type="evidence" value="ECO:0007669"/>
    <property type="project" value="UniProtKB-SubCell"/>
</dbReference>
<dbReference type="SUPFAM" id="SSF109775">
    <property type="entry name" value="Mannose-6-phosphate receptor binding protein 1 (Tip47), C-terminal domain"/>
    <property type="match status" value="1"/>
</dbReference>
<dbReference type="GeneTree" id="ENSGT00950000182920"/>
<protein>
    <recommendedName>
        <fullName evidence="4">Perilipin</fullName>
    </recommendedName>
</protein>
<sequence>MCTIIHFPKNPCMLSHIHSILIGHSREYFFLTGLLNCQSSAPDHLSPQRHHHRYIKAVSDSAMSSEKQINDSSLENQEQQNLLRRVASLPLVSSAYDMAATAYTSTKESHPYLKSLCDVAEKGVKTISEAAASRAQPILTSFEPQIATANEYAIKGLDTLEEKLPSLQITADKVASDPKELVPSKLEAASRFSSLVDVTREAVQESMESTKSVMTHSVNTVMGSRMGQMAASGVEAVLEKSEELLDQYLPITDEELAELATSIKEDGVAPLQPQSYFVRLGSLSSKLRHRAYQHSLAKIKNTRQSIQETLSQLHQTIDLIEYMKQGVDQKLQDGQEKLHQMWLDWSKRQTGGGEDTDLVQPEQLESHALTMFQSIIQQLQATCLTLMSSIQGFPSNIQDKVQQVRHSTKELQASFSTVHSFQDLSSRILTQSRKQVTKAQGYMDELLEYIVHNTPLSWLVGPFMLSGKIPDEAMEPSE</sequence>
<reference evidence="5" key="1">
    <citation type="submission" date="2025-08" db="UniProtKB">
        <authorList>
            <consortium name="Ensembl"/>
        </authorList>
    </citation>
    <scope>IDENTIFICATION</scope>
</reference>
<dbReference type="PIRSF" id="PIRSF036881">
    <property type="entry name" value="PAT"/>
    <property type="match status" value="1"/>
</dbReference>